<keyword evidence="4" id="KW-0238">DNA-binding</keyword>
<dbReference type="Pfam" id="PF04082">
    <property type="entry name" value="Fungal_trans"/>
    <property type="match status" value="1"/>
</dbReference>
<feature type="compositionally biased region" description="Low complexity" evidence="7">
    <location>
        <begin position="1"/>
        <end position="20"/>
    </location>
</feature>
<keyword evidence="3" id="KW-0805">Transcription regulation</keyword>
<feature type="region of interest" description="Disordered" evidence="7">
    <location>
        <begin position="718"/>
        <end position="768"/>
    </location>
</feature>
<dbReference type="GO" id="GO:0008270">
    <property type="term" value="F:zinc ion binding"/>
    <property type="evidence" value="ECO:0007669"/>
    <property type="project" value="InterPro"/>
</dbReference>
<comment type="subcellular location">
    <subcellularLocation>
        <location evidence="1">Nucleus</location>
    </subcellularLocation>
</comment>
<keyword evidence="2" id="KW-0479">Metal-binding</keyword>
<keyword evidence="10" id="KW-1185">Reference proteome</keyword>
<feature type="region of interest" description="Disordered" evidence="7">
    <location>
        <begin position="112"/>
        <end position="147"/>
    </location>
</feature>
<dbReference type="GO" id="GO:0006351">
    <property type="term" value="P:DNA-templated transcription"/>
    <property type="evidence" value="ECO:0007669"/>
    <property type="project" value="InterPro"/>
</dbReference>
<gene>
    <name evidence="9" type="ORF">N7450_009653</name>
</gene>
<dbReference type="InterPro" id="IPR007219">
    <property type="entry name" value="XnlR_reg_dom"/>
</dbReference>
<accession>A0AAD6DBL9</accession>
<dbReference type="SMART" id="SM00906">
    <property type="entry name" value="Fungal_trans"/>
    <property type="match status" value="1"/>
</dbReference>
<feature type="region of interest" description="Disordered" evidence="7">
    <location>
        <begin position="194"/>
        <end position="217"/>
    </location>
</feature>
<feature type="region of interest" description="Disordered" evidence="7">
    <location>
        <begin position="1"/>
        <end position="41"/>
    </location>
</feature>
<keyword evidence="6" id="KW-0539">Nucleus</keyword>
<dbReference type="CDD" id="cd12148">
    <property type="entry name" value="fungal_TF_MHR"/>
    <property type="match status" value="1"/>
</dbReference>
<dbReference type="InterPro" id="IPR050613">
    <property type="entry name" value="Sec_Metabolite_Reg"/>
</dbReference>
<feature type="compositionally biased region" description="Basic and acidic residues" evidence="7">
    <location>
        <begin position="132"/>
        <end position="141"/>
    </location>
</feature>
<name>A0AAD6DBL9_9EURO</name>
<protein>
    <recommendedName>
        <fullName evidence="8">Zn(2)-C6 fungal-type domain-containing protein</fullName>
    </recommendedName>
</protein>
<evidence type="ECO:0000256" key="1">
    <source>
        <dbReference type="ARBA" id="ARBA00004123"/>
    </source>
</evidence>
<dbReference type="GO" id="GO:0005634">
    <property type="term" value="C:nucleus"/>
    <property type="evidence" value="ECO:0007669"/>
    <property type="project" value="UniProtKB-SubCell"/>
</dbReference>
<dbReference type="InterPro" id="IPR001138">
    <property type="entry name" value="Zn2Cys6_DnaBD"/>
</dbReference>
<dbReference type="PANTHER" id="PTHR31001:SF50">
    <property type="entry name" value="ZN(II)2CYS6 TRANSCRIPTION FACTOR (EUROFUNG)"/>
    <property type="match status" value="1"/>
</dbReference>
<feature type="compositionally biased region" description="Polar residues" evidence="7">
    <location>
        <begin position="112"/>
        <end position="131"/>
    </location>
</feature>
<dbReference type="AlphaFoldDB" id="A0AAD6DBL9"/>
<reference evidence="9 10" key="1">
    <citation type="journal article" date="2023" name="IMA Fungus">
        <title>Comparative genomic study of the Penicillium genus elucidates a diverse pangenome and 15 lateral gene transfer events.</title>
        <authorList>
            <person name="Petersen C."/>
            <person name="Sorensen T."/>
            <person name="Nielsen M.R."/>
            <person name="Sondergaard T.E."/>
            <person name="Sorensen J.L."/>
            <person name="Fitzpatrick D.A."/>
            <person name="Frisvad J.C."/>
            <person name="Nielsen K.L."/>
        </authorList>
    </citation>
    <scope>NUCLEOTIDE SEQUENCE [LARGE SCALE GENOMIC DNA]</scope>
    <source>
        <strain evidence="9 10">IBT 29057</strain>
    </source>
</reference>
<dbReference type="SMART" id="SM00066">
    <property type="entry name" value="GAL4"/>
    <property type="match status" value="1"/>
</dbReference>
<dbReference type="InterPro" id="IPR036864">
    <property type="entry name" value="Zn2-C6_fun-type_DNA-bd_sf"/>
</dbReference>
<evidence type="ECO:0000313" key="9">
    <source>
        <dbReference type="EMBL" id="KAJ5572669.1"/>
    </source>
</evidence>
<organism evidence="9 10">
    <name type="scientific">Penicillium hetheringtonii</name>
    <dbReference type="NCBI Taxonomy" id="911720"/>
    <lineage>
        <taxon>Eukaryota</taxon>
        <taxon>Fungi</taxon>
        <taxon>Dikarya</taxon>
        <taxon>Ascomycota</taxon>
        <taxon>Pezizomycotina</taxon>
        <taxon>Eurotiomycetes</taxon>
        <taxon>Eurotiomycetidae</taxon>
        <taxon>Eurotiales</taxon>
        <taxon>Aspergillaceae</taxon>
        <taxon>Penicillium</taxon>
    </lineage>
</organism>
<dbReference type="CDD" id="cd00067">
    <property type="entry name" value="GAL4"/>
    <property type="match status" value="1"/>
</dbReference>
<dbReference type="Proteomes" id="UP001216150">
    <property type="component" value="Unassembled WGS sequence"/>
</dbReference>
<comment type="caution">
    <text evidence="9">The sequence shown here is derived from an EMBL/GenBank/DDBJ whole genome shotgun (WGS) entry which is preliminary data.</text>
</comment>
<dbReference type="PROSITE" id="PS50048">
    <property type="entry name" value="ZN2_CY6_FUNGAL_2"/>
    <property type="match status" value="1"/>
</dbReference>
<evidence type="ECO:0000256" key="7">
    <source>
        <dbReference type="SAM" id="MobiDB-lite"/>
    </source>
</evidence>
<evidence type="ECO:0000256" key="2">
    <source>
        <dbReference type="ARBA" id="ARBA00022723"/>
    </source>
</evidence>
<evidence type="ECO:0000256" key="3">
    <source>
        <dbReference type="ARBA" id="ARBA00023015"/>
    </source>
</evidence>
<proteinExistence type="predicted"/>
<dbReference type="EMBL" id="JAQJAC010000009">
    <property type="protein sequence ID" value="KAJ5572669.1"/>
    <property type="molecule type" value="Genomic_DNA"/>
</dbReference>
<dbReference type="SUPFAM" id="SSF57701">
    <property type="entry name" value="Zn2/Cys6 DNA-binding domain"/>
    <property type="match status" value="1"/>
</dbReference>
<dbReference type="GO" id="GO:0000981">
    <property type="term" value="F:DNA-binding transcription factor activity, RNA polymerase II-specific"/>
    <property type="evidence" value="ECO:0007669"/>
    <property type="project" value="InterPro"/>
</dbReference>
<dbReference type="Gene3D" id="4.10.240.10">
    <property type="entry name" value="Zn(2)-C6 fungal-type DNA-binding domain"/>
    <property type="match status" value="1"/>
</dbReference>
<evidence type="ECO:0000256" key="5">
    <source>
        <dbReference type="ARBA" id="ARBA00023163"/>
    </source>
</evidence>
<dbReference type="PROSITE" id="PS00463">
    <property type="entry name" value="ZN2_CY6_FUNGAL_1"/>
    <property type="match status" value="1"/>
</dbReference>
<evidence type="ECO:0000256" key="4">
    <source>
        <dbReference type="ARBA" id="ARBA00023125"/>
    </source>
</evidence>
<feature type="domain" description="Zn(2)-C6 fungal-type" evidence="8">
    <location>
        <begin position="41"/>
        <end position="70"/>
    </location>
</feature>
<evidence type="ECO:0000259" key="8">
    <source>
        <dbReference type="PROSITE" id="PS50048"/>
    </source>
</evidence>
<evidence type="ECO:0000313" key="10">
    <source>
        <dbReference type="Proteomes" id="UP001216150"/>
    </source>
</evidence>
<dbReference type="GO" id="GO:0003677">
    <property type="term" value="F:DNA binding"/>
    <property type="evidence" value="ECO:0007669"/>
    <property type="project" value="UniProtKB-KW"/>
</dbReference>
<evidence type="ECO:0000256" key="6">
    <source>
        <dbReference type="ARBA" id="ARBA00023242"/>
    </source>
</evidence>
<dbReference type="PANTHER" id="PTHR31001">
    <property type="entry name" value="UNCHARACTERIZED TRANSCRIPTIONAL REGULATORY PROTEIN"/>
    <property type="match status" value="1"/>
</dbReference>
<feature type="compositionally biased region" description="Polar residues" evidence="7">
    <location>
        <begin position="732"/>
        <end position="762"/>
    </location>
</feature>
<sequence>MSQKSAAFPSSFAPALGSASEAEKHARSNGETSSHAPKPRSCVTCRSRKVRCDKKAPCSNCRRANIACVLPSIDRQPRWARRLQQGPSGDVMNRLRSLENLVKHLSTQLEEANAVASANGSSPGLNTSGDRNSADLDDRTDSLAAKPGKMEAQFGRLVVEDVNRSRYLGSGFWSRMNDELNELKMDAQDLHAQEIESSDDETSFGKTPSTQELERSPLERNSFIFRHNLLPTSPDLREFHPLPSQIPFILDVYSENVNSVAQCVHMPTVTKMIRELRGDMTRLTPVNEALVFSIYYAAVTSMEDDEISINFGCTKQELNMKYRLGLEHALAKADFLNTSDLVLVQAFANFLALLRLYDSPRFVWMMTGLAIRMAISLGLHRDGSNFPNLCPYAIEMRRRAWWSLCMLDVRTSEDQGTEFTITEGSFDTKPPSNINNADIGPDIKEVPAEREGLTDTSFPRMNAQTVIIVRKMMSNSARSSSIAEQSRLLHEIYQTTENVYLQYATESSIEYWVSVTIARLVTAKMTLFVYLPHLFSSPGEQLTSEIRTKLLICAIEIAEYNHALNSEPACRRWRWIYQTYTHWHAIVYILIEICRNPWSPLSERAWVALHSAWLIPPQAQIKQNTQFCFPLRKLMSKAQRHRRNEVIRLRDNPQAVASLEDEHTKIALPASPEIISNGSESSLERWRRLFIEPALNETVTSENNISMQTDIASIPTSEFQSVHSSFGHGPSEANSTGYRQVDPGSSTQHESLSGRSRQTIQQPYGPFDEYPVNRLNDEPFGPGIIPWLWSEESPPGMNPDSLEMDVELDDIDWYGWVDSAKGIQWDGGPSGSF</sequence>
<dbReference type="Pfam" id="PF00172">
    <property type="entry name" value="Zn_clus"/>
    <property type="match status" value="1"/>
</dbReference>
<keyword evidence="5" id="KW-0804">Transcription</keyword>